<dbReference type="EMBL" id="MVOG01000008">
    <property type="protein sequence ID" value="PAU69649.1"/>
    <property type="molecule type" value="Genomic_DNA"/>
</dbReference>
<sequence length="56" mass="6586">MRGDETTSAIITAEDRALYELARERMEHDDGRRYTMDEAFGEHYRPADDGFDPEFE</sequence>
<reference evidence="2 3" key="1">
    <citation type="journal article" date="2017" name="ISME J.">
        <title>Unveiling bifidobacterial biogeography across the mammalian branch of the tree of life.</title>
        <authorList>
            <person name="Milani C."/>
            <person name="Mangifesta M."/>
            <person name="Mancabelli L."/>
            <person name="Lugli G.A."/>
            <person name="James K."/>
            <person name="Duranti S."/>
            <person name="Turroni F."/>
            <person name="Ferrario C."/>
            <person name="Ossiprandi M.C."/>
            <person name="van Sinderen D."/>
            <person name="Ventura M."/>
        </authorList>
    </citation>
    <scope>NUCLEOTIDE SEQUENCE [LARGE SCALE GENOMIC DNA]</scope>
    <source>
        <strain evidence="2 3">70</strain>
    </source>
</reference>
<accession>A0A2A2EKE9</accession>
<organism evidence="2 3">
    <name type="scientific">Bifidobacterium italicum</name>
    <dbReference type="NCBI Taxonomy" id="1960968"/>
    <lineage>
        <taxon>Bacteria</taxon>
        <taxon>Bacillati</taxon>
        <taxon>Actinomycetota</taxon>
        <taxon>Actinomycetes</taxon>
        <taxon>Bifidobacteriales</taxon>
        <taxon>Bifidobacteriaceae</taxon>
        <taxon>Bifidobacterium</taxon>
    </lineage>
</organism>
<evidence type="ECO:0000313" key="2">
    <source>
        <dbReference type="EMBL" id="PAU69649.1"/>
    </source>
</evidence>
<dbReference type="AlphaFoldDB" id="A0A2A2EKE9"/>
<protein>
    <submittedName>
        <fullName evidence="2">Uncharacterized protein</fullName>
    </submittedName>
</protein>
<dbReference type="Proteomes" id="UP000217986">
    <property type="component" value="Unassembled WGS sequence"/>
</dbReference>
<comment type="caution">
    <text evidence="2">The sequence shown here is derived from an EMBL/GenBank/DDBJ whole genome shotgun (WGS) entry which is preliminary data.</text>
</comment>
<keyword evidence="3" id="KW-1185">Reference proteome</keyword>
<feature type="region of interest" description="Disordered" evidence="1">
    <location>
        <begin position="37"/>
        <end position="56"/>
    </location>
</feature>
<gene>
    <name evidence="2" type="ORF">B1400_0621</name>
</gene>
<evidence type="ECO:0000256" key="1">
    <source>
        <dbReference type="SAM" id="MobiDB-lite"/>
    </source>
</evidence>
<evidence type="ECO:0000313" key="3">
    <source>
        <dbReference type="Proteomes" id="UP000217986"/>
    </source>
</evidence>
<proteinExistence type="predicted"/>
<name>A0A2A2EKE9_9BIFI</name>
<feature type="compositionally biased region" description="Basic and acidic residues" evidence="1">
    <location>
        <begin position="37"/>
        <end position="48"/>
    </location>
</feature>